<dbReference type="Pfam" id="PF04280">
    <property type="entry name" value="Tim44"/>
    <property type="match status" value="1"/>
</dbReference>
<sequence>MKKVAAPVPGEAVLLIQTIRMPVLVTQYIAVVLVRTKKRFIPPTCEPKYESEKEFIECPESGTGHASGTFGASHTSDLYSCLTQSTEQWKKNVASQLSNMANFKTKDFPEKAKDIFMAAHIYLNNLDHDWLHTLVTNHCFLDVVWDIKHKPICQNFVESLEPLQWFRFTAESNVYGQVTVLMHIQQTLTVYDQFGCLMYGQEDVANDVLEYVVFEKHLINPFGSWIMQQYPHGYFLSRLTLRQ</sequence>
<accession>A0A4U1EY11</accession>
<evidence type="ECO:0000256" key="8">
    <source>
        <dbReference type="ARBA" id="ARBA00043031"/>
    </source>
</evidence>
<dbReference type="Gene3D" id="3.10.450.240">
    <property type="match status" value="1"/>
</dbReference>
<comment type="similarity">
    <text evidence="6">Belongs to the mitochondrion-specific ribosomal protein mL45 family.</text>
</comment>
<dbReference type="PANTHER" id="PTHR28554:SF1">
    <property type="entry name" value="LARGE RIBOSOMAL SUBUNIT PROTEIN ML45"/>
    <property type="match status" value="1"/>
</dbReference>
<comment type="caution">
    <text evidence="11">The sequence shown here is derived from an EMBL/GenBank/DDBJ whole genome shotgun (WGS) entry which is preliminary data.</text>
</comment>
<keyword evidence="5" id="KW-0687">Ribonucleoprotein</keyword>
<evidence type="ECO:0000259" key="10">
    <source>
        <dbReference type="SMART" id="SM00978"/>
    </source>
</evidence>
<proteinExistence type="inferred from homology"/>
<dbReference type="PANTHER" id="PTHR28554">
    <property type="entry name" value="39S RIBOSOMAL PROTEIN L45, MITOCHONDRIAL"/>
    <property type="match status" value="1"/>
</dbReference>
<reference evidence="12" key="1">
    <citation type="journal article" date="2019" name="IScience">
        <title>Narwhal Genome Reveals Long-Term Low Genetic Diversity despite Current Large Abundance Size.</title>
        <authorList>
            <person name="Westbury M.V."/>
            <person name="Petersen B."/>
            <person name="Garde E."/>
            <person name="Heide-Jorgensen M.P."/>
            <person name="Lorenzen E.D."/>
        </authorList>
    </citation>
    <scope>NUCLEOTIDE SEQUENCE [LARGE SCALE GENOMIC DNA]</scope>
</reference>
<dbReference type="InterPro" id="IPR051975">
    <property type="entry name" value="mtLSU_mL45"/>
</dbReference>
<comment type="function">
    <text evidence="9">Component of the mitochondrial large ribosomal subunit (mt-LSU). Within the mitochondrial ribosomes, required to direct the nascent polypeptide toward the tunnel exit and position the exit at a distance from the membrane surface.</text>
</comment>
<evidence type="ECO:0000256" key="6">
    <source>
        <dbReference type="ARBA" id="ARBA00038073"/>
    </source>
</evidence>
<organism evidence="11 12">
    <name type="scientific">Monodon monoceros</name>
    <name type="common">Narwhal</name>
    <name type="synonym">Ceratodon monodon</name>
    <dbReference type="NCBI Taxonomy" id="40151"/>
    <lineage>
        <taxon>Eukaryota</taxon>
        <taxon>Metazoa</taxon>
        <taxon>Chordata</taxon>
        <taxon>Craniata</taxon>
        <taxon>Vertebrata</taxon>
        <taxon>Euteleostomi</taxon>
        <taxon>Mammalia</taxon>
        <taxon>Eutheria</taxon>
        <taxon>Laurasiatheria</taxon>
        <taxon>Artiodactyla</taxon>
        <taxon>Whippomorpha</taxon>
        <taxon>Cetacea</taxon>
        <taxon>Odontoceti</taxon>
        <taxon>Monodontidae</taxon>
        <taxon>Monodon</taxon>
    </lineage>
</organism>
<dbReference type="GO" id="GO:1990904">
    <property type="term" value="C:ribonucleoprotein complex"/>
    <property type="evidence" value="ECO:0007669"/>
    <property type="project" value="UniProtKB-KW"/>
</dbReference>
<evidence type="ECO:0000256" key="2">
    <source>
        <dbReference type="ARBA" id="ARBA00022946"/>
    </source>
</evidence>
<dbReference type="SMART" id="SM00978">
    <property type="entry name" value="Tim44"/>
    <property type="match status" value="1"/>
</dbReference>
<protein>
    <recommendedName>
        <fullName evidence="7">Large ribosomal subunit protein mL45</fullName>
    </recommendedName>
    <alternativeName>
        <fullName evidence="8">39S ribosomal protein L45, mitochondrial</fullName>
    </alternativeName>
</protein>
<dbReference type="Proteomes" id="UP000308365">
    <property type="component" value="Unassembled WGS sequence"/>
</dbReference>
<dbReference type="SUPFAM" id="SSF54427">
    <property type="entry name" value="NTF2-like"/>
    <property type="match status" value="1"/>
</dbReference>
<evidence type="ECO:0000313" key="11">
    <source>
        <dbReference type="EMBL" id="TKC41664.1"/>
    </source>
</evidence>
<gene>
    <name evidence="11" type="ORF">EI555_008349</name>
</gene>
<keyword evidence="2" id="KW-0809">Transit peptide</keyword>
<evidence type="ECO:0000256" key="9">
    <source>
        <dbReference type="ARBA" id="ARBA00045355"/>
    </source>
</evidence>
<evidence type="ECO:0000256" key="5">
    <source>
        <dbReference type="ARBA" id="ARBA00023274"/>
    </source>
</evidence>
<dbReference type="AlphaFoldDB" id="A0A4U1EY11"/>
<dbReference type="GO" id="GO:0005840">
    <property type="term" value="C:ribosome"/>
    <property type="evidence" value="ECO:0007669"/>
    <property type="project" value="UniProtKB-KW"/>
</dbReference>
<dbReference type="EMBL" id="RWIC01000616">
    <property type="protein sequence ID" value="TKC41664.1"/>
    <property type="molecule type" value="Genomic_DNA"/>
</dbReference>
<evidence type="ECO:0000313" key="12">
    <source>
        <dbReference type="Proteomes" id="UP000308365"/>
    </source>
</evidence>
<comment type="subcellular location">
    <subcellularLocation>
        <location evidence="1">Mitochondrion</location>
    </subcellularLocation>
</comment>
<evidence type="ECO:0000256" key="7">
    <source>
        <dbReference type="ARBA" id="ARBA00039448"/>
    </source>
</evidence>
<keyword evidence="3" id="KW-0689">Ribosomal protein</keyword>
<dbReference type="InterPro" id="IPR007379">
    <property type="entry name" value="Tim44-like_dom"/>
</dbReference>
<keyword evidence="4" id="KW-0496">Mitochondrion</keyword>
<dbReference type="GO" id="GO:0005739">
    <property type="term" value="C:mitochondrion"/>
    <property type="evidence" value="ECO:0007669"/>
    <property type="project" value="UniProtKB-SubCell"/>
</dbReference>
<evidence type="ECO:0000256" key="4">
    <source>
        <dbReference type="ARBA" id="ARBA00023128"/>
    </source>
</evidence>
<evidence type="ECO:0000256" key="1">
    <source>
        <dbReference type="ARBA" id="ARBA00004173"/>
    </source>
</evidence>
<evidence type="ECO:0000256" key="3">
    <source>
        <dbReference type="ARBA" id="ARBA00022980"/>
    </source>
</evidence>
<feature type="domain" description="Tim44-like" evidence="10">
    <location>
        <begin position="93"/>
        <end position="229"/>
    </location>
</feature>
<dbReference type="InterPro" id="IPR032710">
    <property type="entry name" value="NTF2-like_dom_sf"/>
</dbReference>
<name>A0A4U1EY11_MONMO</name>